<sequence>MIPAWFVFRNWFFPVGPVCDFRLNIAVHEALHELQSLLEQEKNAVHIQESFEESLAQFTFTARIGIHLLHRGFLIFPIVRNKCSVFLLTA</sequence>
<evidence type="ECO:0000313" key="2">
    <source>
        <dbReference type="Proteomes" id="UP000177269"/>
    </source>
</evidence>
<organism evidence="1 2">
    <name type="scientific">Candidatus Taylorbacteria bacterium RIFCSPLOWO2_12_FULL_43_20</name>
    <dbReference type="NCBI Taxonomy" id="1802332"/>
    <lineage>
        <taxon>Bacteria</taxon>
        <taxon>Candidatus Tayloriibacteriota</taxon>
    </lineage>
</organism>
<name>A0A1G2P2D3_9BACT</name>
<dbReference type="EMBL" id="MHSK01000025">
    <property type="protein sequence ID" value="OHA41782.1"/>
    <property type="molecule type" value="Genomic_DNA"/>
</dbReference>
<gene>
    <name evidence="1" type="ORF">A3G52_04015</name>
</gene>
<dbReference type="AlphaFoldDB" id="A0A1G2P2D3"/>
<comment type="caution">
    <text evidence="1">The sequence shown here is derived from an EMBL/GenBank/DDBJ whole genome shotgun (WGS) entry which is preliminary data.</text>
</comment>
<reference evidence="1 2" key="1">
    <citation type="journal article" date="2016" name="Nat. Commun.">
        <title>Thousands of microbial genomes shed light on interconnected biogeochemical processes in an aquifer system.</title>
        <authorList>
            <person name="Anantharaman K."/>
            <person name="Brown C.T."/>
            <person name="Hug L.A."/>
            <person name="Sharon I."/>
            <person name="Castelle C.J."/>
            <person name="Probst A.J."/>
            <person name="Thomas B.C."/>
            <person name="Singh A."/>
            <person name="Wilkins M.J."/>
            <person name="Karaoz U."/>
            <person name="Brodie E.L."/>
            <person name="Williams K.H."/>
            <person name="Hubbard S.S."/>
            <person name="Banfield J.F."/>
        </authorList>
    </citation>
    <scope>NUCLEOTIDE SEQUENCE [LARGE SCALE GENOMIC DNA]</scope>
</reference>
<proteinExistence type="predicted"/>
<dbReference type="Proteomes" id="UP000177269">
    <property type="component" value="Unassembled WGS sequence"/>
</dbReference>
<evidence type="ECO:0000313" key="1">
    <source>
        <dbReference type="EMBL" id="OHA41782.1"/>
    </source>
</evidence>
<protein>
    <submittedName>
        <fullName evidence="1">Uncharacterized protein</fullName>
    </submittedName>
</protein>
<accession>A0A1G2P2D3</accession>